<evidence type="ECO:0000256" key="2">
    <source>
        <dbReference type="RuleBase" id="RU362119"/>
    </source>
</evidence>
<comment type="similarity">
    <text evidence="2">Belongs to the 5'-nucleotidase family.</text>
</comment>
<dbReference type="PRINTS" id="PR01607">
    <property type="entry name" value="APYRASEFAMLY"/>
</dbReference>
<dbReference type="Proteomes" id="UP000234560">
    <property type="component" value="Chromosome"/>
</dbReference>
<keyword evidence="1 2" id="KW-0732">Signal</keyword>
<keyword evidence="3" id="KW-0812">Transmembrane</keyword>
<keyword evidence="2 6" id="KW-0378">Hydrolase</keyword>
<dbReference type="EMBL" id="CP136958">
    <property type="protein sequence ID" value="WOT01482.1"/>
    <property type="molecule type" value="Genomic_DNA"/>
</dbReference>
<feature type="transmembrane region" description="Helical" evidence="3">
    <location>
        <begin position="655"/>
        <end position="676"/>
    </location>
</feature>
<feature type="domain" description="5'-Nucleotidase C-terminal" evidence="5">
    <location>
        <begin position="355"/>
        <end position="502"/>
    </location>
</feature>
<evidence type="ECO:0000313" key="7">
    <source>
        <dbReference type="Proteomes" id="UP000234560"/>
    </source>
</evidence>
<feature type="domain" description="Calcineurin-like phosphoesterase" evidence="4">
    <location>
        <begin position="35"/>
        <end position="249"/>
    </location>
</feature>
<organism evidence="6 7">
    <name type="scientific">Corynebacterium pyruviciproducens</name>
    <dbReference type="NCBI Taxonomy" id="598660"/>
    <lineage>
        <taxon>Bacteria</taxon>
        <taxon>Bacillati</taxon>
        <taxon>Actinomycetota</taxon>
        <taxon>Actinomycetes</taxon>
        <taxon>Mycobacteriales</taxon>
        <taxon>Corynebacteriaceae</taxon>
        <taxon>Corynebacterium</taxon>
    </lineage>
</organism>
<dbReference type="GO" id="GO:0009166">
    <property type="term" value="P:nucleotide catabolic process"/>
    <property type="evidence" value="ECO:0007669"/>
    <property type="project" value="InterPro"/>
</dbReference>
<keyword evidence="2" id="KW-0547">Nucleotide-binding</keyword>
<evidence type="ECO:0000256" key="1">
    <source>
        <dbReference type="ARBA" id="ARBA00022729"/>
    </source>
</evidence>
<gene>
    <name evidence="6" type="ORF">CYJ47_09410</name>
</gene>
<dbReference type="InterPro" id="IPR006146">
    <property type="entry name" value="5'-Nucleotdase_CS"/>
</dbReference>
<sequence length="682" mass="70549">MVNAKRVIACLTTAFVSATALTSPAFAQDTITKINVATITDFHGHLEAVTNKDGSLKEPGAAVLACHLPKLAEDGATQIRVSSGDNIGGSTFMSSVDQDNPTIAALNAMGFVTSAVGNHEFDQGWKDLSERVGINGDKLAKYTHIGANVDGESPELAPSYVKDVDGVKVAFVGGITESLPTLVSPAGIAGITVSDPIDAMNKEADRLVAAGEADVVIGLLHEDVATQPDTQLSRFSRNIAAVAGGHSHLYAQKTVARDGALPLVVIQAENYGTAVGDIDISYDKAAKKLVSITGAVQDMKEINKDTDCITNPDPELKQIVSDAKAKAEVLGKEVVASRAPEMRRAANELTAEAAGSSRGTESVLGNFIGEASKNFLAANSNVKPDLGVINAGGIRADIEGGDVTYADAFLVQPFGNEIGYVTITGADIKQVLEEQWQKDGSSRPVLMLGWSKNFSYTYDPAQPRGEKITSMTINGEPADLAQKYTIAGNTFLLDGGDGFSGFTADTVHTLGLMDLDAFIYGLKDETTKANPAQIGVGATVSGDVKPGSTITLDLSSLDYTVGGTATTVKATLGSATAEAQIDKTTAPETGQDTFGTAKLTLTVPEDLTGKQAITITTDAGTTATIPVTVESATTPDKPEPPADNTATGSADIADILIGVWSSVLGIIAAIAAAIGLNTAFNG</sequence>
<dbReference type="InterPro" id="IPR029052">
    <property type="entry name" value="Metallo-depent_PP-like"/>
</dbReference>
<dbReference type="InterPro" id="IPR008334">
    <property type="entry name" value="5'-Nucleotdase_C"/>
</dbReference>
<protein>
    <submittedName>
        <fullName evidence="6">Bifunctional UDP-sugar hydrolase/5'-nucleotidase</fullName>
    </submittedName>
</protein>
<dbReference type="Gene3D" id="3.90.780.10">
    <property type="entry name" value="5'-Nucleotidase, C-terminal domain"/>
    <property type="match status" value="1"/>
</dbReference>
<dbReference type="KEGG" id="cpyr:CYJ47_09410"/>
<dbReference type="SUPFAM" id="SSF55816">
    <property type="entry name" value="5'-nucleotidase (syn. UDP-sugar hydrolase), C-terminal domain"/>
    <property type="match status" value="1"/>
</dbReference>
<evidence type="ECO:0000313" key="6">
    <source>
        <dbReference type="EMBL" id="WOT01482.1"/>
    </source>
</evidence>
<dbReference type="InterPro" id="IPR004843">
    <property type="entry name" value="Calcineurin-like_PHP"/>
</dbReference>
<dbReference type="SUPFAM" id="SSF56300">
    <property type="entry name" value="Metallo-dependent phosphatases"/>
    <property type="match status" value="1"/>
</dbReference>
<dbReference type="Pfam" id="PF00149">
    <property type="entry name" value="Metallophos"/>
    <property type="match status" value="1"/>
</dbReference>
<dbReference type="GO" id="GO:0000166">
    <property type="term" value="F:nucleotide binding"/>
    <property type="evidence" value="ECO:0007669"/>
    <property type="project" value="UniProtKB-KW"/>
</dbReference>
<dbReference type="Pfam" id="PF02872">
    <property type="entry name" value="5_nucleotid_C"/>
    <property type="match status" value="1"/>
</dbReference>
<dbReference type="PANTHER" id="PTHR11575">
    <property type="entry name" value="5'-NUCLEOTIDASE-RELATED"/>
    <property type="match status" value="1"/>
</dbReference>
<dbReference type="InterPro" id="IPR036907">
    <property type="entry name" value="5'-Nucleotdase_C_sf"/>
</dbReference>
<keyword evidence="3" id="KW-1133">Transmembrane helix</keyword>
<evidence type="ECO:0000259" key="5">
    <source>
        <dbReference type="Pfam" id="PF02872"/>
    </source>
</evidence>
<dbReference type="GO" id="GO:0008768">
    <property type="term" value="F:UDP-sugar diphosphatase activity"/>
    <property type="evidence" value="ECO:0007669"/>
    <property type="project" value="TreeGrafter"/>
</dbReference>
<dbReference type="PANTHER" id="PTHR11575:SF24">
    <property type="entry name" value="5'-NUCLEOTIDASE"/>
    <property type="match status" value="1"/>
</dbReference>
<dbReference type="Gene3D" id="3.60.21.10">
    <property type="match status" value="1"/>
</dbReference>
<proteinExistence type="inferred from homology"/>
<dbReference type="GO" id="GO:0008253">
    <property type="term" value="F:5'-nucleotidase activity"/>
    <property type="evidence" value="ECO:0007669"/>
    <property type="project" value="TreeGrafter"/>
</dbReference>
<accession>A0AAF0YP54</accession>
<name>A0AAF0YP54_9CORY</name>
<evidence type="ECO:0000259" key="4">
    <source>
        <dbReference type="Pfam" id="PF00149"/>
    </source>
</evidence>
<dbReference type="InterPro" id="IPR006179">
    <property type="entry name" value="5_nucleotidase/apyrase"/>
</dbReference>
<reference evidence="6" key="2">
    <citation type="submission" date="2023-10" db="EMBL/GenBank/DDBJ databases">
        <authorList>
            <person name="Choi B."/>
        </authorList>
    </citation>
    <scope>NUCLEOTIDE SEQUENCE</scope>
    <source>
        <strain evidence="6">UMB0763</strain>
    </source>
</reference>
<feature type="chain" id="PRO_5041777180" evidence="2">
    <location>
        <begin position="28"/>
        <end position="682"/>
    </location>
</feature>
<keyword evidence="3" id="KW-0472">Membrane</keyword>
<dbReference type="RefSeq" id="WP_101677834.1">
    <property type="nucleotide sequence ID" value="NZ_CP136958.1"/>
</dbReference>
<evidence type="ECO:0000256" key="3">
    <source>
        <dbReference type="SAM" id="Phobius"/>
    </source>
</evidence>
<dbReference type="PROSITE" id="PS00786">
    <property type="entry name" value="5_NUCLEOTIDASE_2"/>
    <property type="match status" value="1"/>
</dbReference>
<dbReference type="GO" id="GO:0046872">
    <property type="term" value="F:metal ion binding"/>
    <property type="evidence" value="ECO:0007669"/>
    <property type="project" value="InterPro"/>
</dbReference>
<reference evidence="6" key="1">
    <citation type="submission" date="2017-12" db="EMBL/GenBank/DDBJ databases">
        <authorList>
            <person name="Thomas-White K."/>
            <person name="Wolfe A.J."/>
        </authorList>
    </citation>
    <scope>NUCLEOTIDE SEQUENCE</scope>
    <source>
        <strain evidence="6">UMB0763</strain>
    </source>
</reference>
<dbReference type="GO" id="GO:0030288">
    <property type="term" value="C:outer membrane-bounded periplasmic space"/>
    <property type="evidence" value="ECO:0007669"/>
    <property type="project" value="TreeGrafter"/>
</dbReference>
<feature type="signal peptide" evidence="2">
    <location>
        <begin position="1"/>
        <end position="27"/>
    </location>
</feature>
<dbReference type="AlphaFoldDB" id="A0AAF0YP54"/>